<comment type="caution">
    <text evidence="2">The sequence shown here is derived from an EMBL/GenBank/DDBJ whole genome shotgun (WGS) entry which is preliminary data.</text>
</comment>
<dbReference type="AlphaFoldDB" id="A0A5M3PIR1"/>
<organism evidence="2 3">
    <name type="scientific">Marinobacter salsuginis</name>
    <dbReference type="NCBI Taxonomy" id="418719"/>
    <lineage>
        <taxon>Bacteria</taxon>
        <taxon>Pseudomonadati</taxon>
        <taxon>Pseudomonadota</taxon>
        <taxon>Gammaproteobacteria</taxon>
        <taxon>Pseudomonadales</taxon>
        <taxon>Marinobacteraceae</taxon>
        <taxon>Marinobacter</taxon>
    </lineage>
</organism>
<dbReference type="SUPFAM" id="SSF55729">
    <property type="entry name" value="Acyl-CoA N-acyltransferases (Nat)"/>
    <property type="match status" value="1"/>
</dbReference>
<dbReference type="EMBL" id="BGZH01000001">
    <property type="protein sequence ID" value="GBO82767.1"/>
    <property type="molecule type" value="Genomic_DNA"/>
</dbReference>
<dbReference type="InterPro" id="IPR016181">
    <property type="entry name" value="Acyl_CoA_acyltransferase"/>
</dbReference>
<keyword evidence="3" id="KW-1185">Reference proteome</keyword>
<dbReference type="InterPro" id="IPR038740">
    <property type="entry name" value="BioF2-like_GNAT_dom"/>
</dbReference>
<sequence>MLAENISVAVNMVTFSQANIESLEEKWQRLYANSDACFFLSWRWIGNWLTTYKPNLLVLEAVKSGHLIGLGLLSMTEERRHGFVISNCMRLHQTGEPYEDQIWIEYNDFLIKRGEEQAVSKAFLDALKRNEIQWDELIVSGIDVGRASELSRASGMRALIRWQTPCVGVDLGKVRRSASSYLQTLSSNARHQINRSTRLYSGFGNVAVHRPLNVLEALEWFNGFGEQHIRKWGRLPGQSGYANHEFVRFHHGLIRSGWEKGEVDIAVVKAGEELLAGFYNFIQGKRVYFYLGITSETNDNRLKPGLVGHSMMIQDYIERGQDFYDFMGGEDRYKKSLGREHGSIVKMVLQRPRLTLFVENALRSARNLLSRGVQ</sequence>
<gene>
    <name evidence="2" type="ORF">MS5N3_02180</name>
</gene>
<dbReference type="RefSeq" id="WP_083231781.1">
    <property type="nucleotide sequence ID" value="NZ_BGZH01000001.1"/>
</dbReference>
<reference evidence="2 3" key="1">
    <citation type="journal article" date="2019" name="J. Gen. Appl. Microbiol.">
        <title>Aerobic degradation of cis-dichloroethene by the marine bacterium Marinobacter salsuginis strain 5N-3.</title>
        <authorList>
            <person name="Inoue Y."/>
            <person name="Fukunaga Y."/>
            <person name="Katsumata H."/>
            <person name="Ohji S."/>
            <person name="Hosoyama A."/>
            <person name="Mori K."/>
            <person name="Ando K."/>
        </authorList>
    </citation>
    <scope>NUCLEOTIDE SEQUENCE [LARGE SCALE GENOMIC DNA]</scope>
    <source>
        <strain evidence="2 3">5N-3</strain>
    </source>
</reference>
<dbReference type="Proteomes" id="UP000340077">
    <property type="component" value="Unassembled WGS sequence"/>
</dbReference>
<evidence type="ECO:0000313" key="3">
    <source>
        <dbReference type="Proteomes" id="UP000340077"/>
    </source>
</evidence>
<evidence type="ECO:0000259" key="1">
    <source>
        <dbReference type="Pfam" id="PF13480"/>
    </source>
</evidence>
<evidence type="ECO:0000313" key="2">
    <source>
        <dbReference type="EMBL" id="GBO82767.1"/>
    </source>
</evidence>
<feature type="domain" description="BioF2-like acetyltransferase" evidence="1">
    <location>
        <begin position="187"/>
        <end position="335"/>
    </location>
</feature>
<accession>A0A5M3PIR1</accession>
<protein>
    <recommendedName>
        <fullName evidence="1">BioF2-like acetyltransferase domain-containing protein</fullName>
    </recommendedName>
</protein>
<proteinExistence type="predicted"/>
<dbReference type="Pfam" id="PF13480">
    <property type="entry name" value="Acetyltransf_6"/>
    <property type="match status" value="1"/>
</dbReference>
<dbReference type="Gene3D" id="3.40.630.30">
    <property type="match status" value="1"/>
</dbReference>
<name>A0A5M3PIR1_9GAMM</name>